<proteinExistence type="predicted"/>
<dbReference type="AlphaFoldDB" id="A0A5J4YWY9"/>
<dbReference type="GO" id="GO:0003723">
    <property type="term" value="F:RNA binding"/>
    <property type="evidence" value="ECO:0007669"/>
    <property type="project" value="UniProtKB-UniRule"/>
</dbReference>
<feature type="compositionally biased region" description="Acidic residues" evidence="5">
    <location>
        <begin position="109"/>
        <end position="132"/>
    </location>
</feature>
<feature type="region of interest" description="Disordered" evidence="5">
    <location>
        <begin position="68"/>
        <end position="166"/>
    </location>
</feature>
<evidence type="ECO:0000256" key="1">
    <source>
        <dbReference type="ARBA" id="ARBA00004604"/>
    </source>
</evidence>
<feature type="region of interest" description="Disordered" evidence="5">
    <location>
        <begin position="19"/>
        <end position="41"/>
    </location>
</feature>
<dbReference type="OMA" id="MPSRQMV"/>
<gene>
    <name evidence="7" type="ORF">FVE85_1823</name>
</gene>
<keyword evidence="3" id="KW-0539">Nucleus</keyword>
<evidence type="ECO:0000256" key="4">
    <source>
        <dbReference type="PROSITE-ProRule" id="PRU00176"/>
    </source>
</evidence>
<feature type="compositionally biased region" description="Basic residues" evidence="5">
    <location>
        <begin position="89"/>
        <end position="103"/>
    </location>
</feature>
<dbReference type="Gene3D" id="3.30.70.330">
    <property type="match status" value="1"/>
</dbReference>
<dbReference type="OrthoDB" id="21467at2759"/>
<dbReference type="InterPro" id="IPR012677">
    <property type="entry name" value="Nucleotide-bd_a/b_plait_sf"/>
</dbReference>
<dbReference type="SMART" id="SM00360">
    <property type="entry name" value="RRM"/>
    <property type="match status" value="1"/>
</dbReference>
<comment type="caution">
    <text evidence="7">The sequence shown here is derived from an EMBL/GenBank/DDBJ whole genome shotgun (WGS) entry which is preliminary data.</text>
</comment>
<evidence type="ECO:0000256" key="5">
    <source>
        <dbReference type="SAM" id="MobiDB-lite"/>
    </source>
</evidence>
<dbReference type="PROSITE" id="PS50102">
    <property type="entry name" value="RRM"/>
    <property type="match status" value="1"/>
</dbReference>
<reference evidence="8" key="1">
    <citation type="journal article" date="2019" name="Nat. Commun.">
        <title>Expansion of phycobilisome linker gene families in mesophilic red algae.</title>
        <authorList>
            <person name="Lee J."/>
            <person name="Kim D."/>
            <person name="Bhattacharya D."/>
            <person name="Yoon H.S."/>
        </authorList>
    </citation>
    <scope>NUCLEOTIDE SEQUENCE [LARGE SCALE GENOMIC DNA]</scope>
    <source>
        <strain evidence="8">CCMP 1328</strain>
    </source>
</reference>
<dbReference type="GO" id="GO:0005730">
    <property type="term" value="C:nucleolus"/>
    <property type="evidence" value="ECO:0007669"/>
    <property type="project" value="UniProtKB-SubCell"/>
</dbReference>
<dbReference type="Pfam" id="PF00076">
    <property type="entry name" value="RRM_1"/>
    <property type="match status" value="1"/>
</dbReference>
<keyword evidence="8" id="KW-1185">Reference proteome</keyword>
<evidence type="ECO:0000313" key="7">
    <source>
        <dbReference type="EMBL" id="KAA8495668.1"/>
    </source>
</evidence>
<evidence type="ECO:0000313" key="8">
    <source>
        <dbReference type="Proteomes" id="UP000324585"/>
    </source>
</evidence>
<feature type="compositionally biased region" description="Basic and acidic residues" evidence="5">
    <location>
        <begin position="278"/>
        <end position="288"/>
    </location>
</feature>
<dbReference type="CDD" id="cd12307">
    <property type="entry name" value="RRM_NIFK_like"/>
    <property type="match status" value="1"/>
</dbReference>
<evidence type="ECO:0000256" key="3">
    <source>
        <dbReference type="ARBA" id="ARBA00023242"/>
    </source>
</evidence>
<organism evidence="7 8">
    <name type="scientific">Porphyridium purpureum</name>
    <name type="common">Red alga</name>
    <name type="synonym">Porphyridium cruentum</name>
    <dbReference type="NCBI Taxonomy" id="35688"/>
    <lineage>
        <taxon>Eukaryota</taxon>
        <taxon>Rhodophyta</taxon>
        <taxon>Bangiophyceae</taxon>
        <taxon>Porphyridiales</taxon>
        <taxon>Porphyridiaceae</taxon>
        <taxon>Porphyridium</taxon>
    </lineage>
</organism>
<dbReference type="SUPFAM" id="SSF54928">
    <property type="entry name" value="RNA-binding domain, RBD"/>
    <property type="match status" value="1"/>
</dbReference>
<evidence type="ECO:0000259" key="6">
    <source>
        <dbReference type="PROSITE" id="PS50102"/>
    </source>
</evidence>
<feature type="region of interest" description="Disordered" evidence="5">
    <location>
        <begin position="278"/>
        <end position="306"/>
    </location>
</feature>
<feature type="domain" description="RRM" evidence="6">
    <location>
        <begin position="172"/>
        <end position="250"/>
    </location>
</feature>
<dbReference type="InterPro" id="IPR035979">
    <property type="entry name" value="RBD_domain_sf"/>
</dbReference>
<evidence type="ECO:0000256" key="2">
    <source>
        <dbReference type="ARBA" id="ARBA00022884"/>
    </source>
</evidence>
<feature type="compositionally biased region" description="Basic residues" evidence="5">
    <location>
        <begin position="289"/>
        <end position="300"/>
    </location>
</feature>
<keyword evidence="2 4" id="KW-0694">RNA-binding</keyword>
<name>A0A5J4YWY9_PORPP</name>
<sequence>MVAEAGSRVRAALLKRLARRAGGSAKPPSAAKEARTATPDDEVVFLKNRNVVTPEKRRAVKVKNVEEDVAAKDPVPGVAKVIDKEGNVKKKRKRKRSSSKKRRAGEANDAADDSESAEDDDSAGDKEDDVVELDPVTLEPIDGETAKTGRPNTNKAAASNDGGTKEEMRKSGVVYIGHVPLGFEEDEIRSFFEQFGTVLHVHLARSKRTGGPKGYAFIQFKSSAVADIVTETMDGYLMLGRTLQVHVVPEEKVHKGLFVHSGKKRLTPIPHRLAERERLTREDESERIKTKRKVSRSRNARAKERKLSDQGFDYKLDWLYDESASPVSL</sequence>
<dbReference type="InterPro" id="IPR000504">
    <property type="entry name" value="RRM_dom"/>
</dbReference>
<dbReference type="Proteomes" id="UP000324585">
    <property type="component" value="Unassembled WGS sequence"/>
</dbReference>
<dbReference type="PANTHER" id="PTHR46754">
    <property type="entry name" value="MKI67 FHA DOMAIN-INTERACTING NUCLEOLAR PHOSPHOPROTEIN"/>
    <property type="match status" value="1"/>
</dbReference>
<protein>
    <submittedName>
        <fullName evidence="7">MKI67 FHA domain-interacting nucleolar phosphoprotein</fullName>
    </submittedName>
</protein>
<accession>A0A5J4YWY9</accession>
<comment type="subcellular location">
    <subcellularLocation>
        <location evidence="1">Nucleus</location>
        <location evidence="1">Nucleolus</location>
    </subcellularLocation>
</comment>
<dbReference type="EMBL" id="VRMN01000003">
    <property type="protein sequence ID" value="KAA8495668.1"/>
    <property type="molecule type" value="Genomic_DNA"/>
</dbReference>